<keyword evidence="2 4" id="KW-0807">Transducer</keyword>
<accession>A0A9X0R6B1</accession>
<protein>
    <submittedName>
        <fullName evidence="10">Methyl-accepting chemotaxis protein</fullName>
    </submittedName>
</protein>
<dbReference type="GO" id="GO:0006935">
    <property type="term" value="P:chemotaxis"/>
    <property type="evidence" value="ECO:0007669"/>
    <property type="project" value="UniProtKB-ARBA"/>
</dbReference>
<keyword evidence="7" id="KW-0472">Membrane</keyword>
<dbReference type="SMART" id="SM00283">
    <property type="entry name" value="MA"/>
    <property type="match status" value="1"/>
</dbReference>
<organism evidence="10 11">
    <name type="scientific">Vibrio metschnikovii</name>
    <dbReference type="NCBI Taxonomy" id="28172"/>
    <lineage>
        <taxon>Bacteria</taxon>
        <taxon>Pseudomonadati</taxon>
        <taxon>Pseudomonadota</taxon>
        <taxon>Gammaproteobacteria</taxon>
        <taxon>Vibrionales</taxon>
        <taxon>Vibrionaceae</taxon>
        <taxon>Vibrio</taxon>
    </lineage>
</organism>
<dbReference type="EMBL" id="JACRUP010000002">
    <property type="protein sequence ID" value="MBC5850544.1"/>
    <property type="molecule type" value="Genomic_DNA"/>
</dbReference>
<dbReference type="Gene3D" id="1.10.287.950">
    <property type="entry name" value="Methyl-accepting chemotaxis protein"/>
    <property type="match status" value="1"/>
</dbReference>
<keyword evidence="7" id="KW-1133">Transmembrane helix</keyword>
<feature type="coiled-coil region" evidence="5">
    <location>
        <begin position="306"/>
        <end position="333"/>
    </location>
</feature>
<comment type="similarity">
    <text evidence="3">Belongs to the methyl-accepting chemotaxis (MCP) protein family.</text>
</comment>
<dbReference type="GO" id="GO:0016020">
    <property type="term" value="C:membrane"/>
    <property type="evidence" value="ECO:0007669"/>
    <property type="project" value="UniProtKB-SubCell"/>
</dbReference>
<keyword evidence="7" id="KW-0812">Transmembrane</keyword>
<evidence type="ECO:0000256" key="1">
    <source>
        <dbReference type="ARBA" id="ARBA00004370"/>
    </source>
</evidence>
<evidence type="ECO:0000259" key="8">
    <source>
        <dbReference type="PROSITE" id="PS50111"/>
    </source>
</evidence>
<comment type="caution">
    <text evidence="10">The sequence shown here is derived from an EMBL/GenBank/DDBJ whole genome shotgun (WGS) entry which is preliminary data.</text>
</comment>
<dbReference type="GO" id="GO:0007165">
    <property type="term" value="P:signal transduction"/>
    <property type="evidence" value="ECO:0007669"/>
    <property type="project" value="UniProtKB-KW"/>
</dbReference>
<dbReference type="PROSITE" id="PS50111">
    <property type="entry name" value="CHEMOTAXIS_TRANSDUC_2"/>
    <property type="match status" value="1"/>
</dbReference>
<dbReference type="SUPFAM" id="SSF58104">
    <property type="entry name" value="Methyl-accepting chemotaxis protein (MCP) signaling domain"/>
    <property type="match status" value="1"/>
</dbReference>
<dbReference type="PROSITE" id="PS50885">
    <property type="entry name" value="HAMP"/>
    <property type="match status" value="1"/>
</dbReference>
<dbReference type="RefSeq" id="WP_186460469.1">
    <property type="nucleotide sequence ID" value="NZ_JACNMH010000006.1"/>
</dbReference>
<feature type="region of interest" description="Disordered" evidence="6">
    <location>
        <begin position="284"/>
        <end position="303"/>
    </location>
</feature>
<feature type="domain" description="Methyl-accepting transducer" evidence="8">
    <location>
        <begin position="235"/>
        <end position="471"/>
    </location>
</feature>
<evidence type="ECO:0000313" key="11">
    <source>
        <dbReference type="Proteomes" id="UP000615796"/>
    </source>
</evidence>
<keyword evidence="11" id="KW-1185">Reference proteome</keyword>
<dbReference type="Pfam" id="PF00672">
    <property type="entry name" value="HAMP"/>
    <property type="match status" value="1"/>
</dbReference>
<comment type="subcellular location">
    <subcellularLocation>
        <location evidence="1">Membrane</location>
    </subcellularLocation>
</comment>
<name>A0A9X0R6B1_VIBME</name>
<dbReference type="InterPro" id="IPR004089">
    <property type="entry name" value="MCPsignal_dom"/>
</dbReference>
<feature type="transmembrane region" description="Helical" evidence="7">
    <location>
        <begin position="155"/>
        <end position="174"/>
    </location>
</feature>
<dbReference type="FunFam" id="1.10.287.950:FF:000001">
    <property type="entry name" value="Methyl-accepting chemotaxis sensory transducer"/>
    <property type="match status" value="1"/>
</dbReference>
<feature type="domain" description="HAMP" evidence="9">
    <location>
        <begin position="176"/>
        <end position="230"/>
    </location>
</feature>
<dbReference type="PANTHER" id="PTHR32089:SF120">
    <property type="entry name" value="METHYL-ACCEPTING CHEMOTAXIS PROTEIN TLPQ"/>
    <property type="match status" value="1"/>
</dbReference>
<evidence type="ECO:0000259" key="9">
    <source>
        <dbReference type="PROSITE" id="PS50885"/>
    </source>
</evidence>
<dbReference type="PANTHER" id="PTHR32089">
    <property type="entry name" value="METHYL-ACCEPTING CHEMOTAXIS PROTEIN MCPB"/>
    <property type="match status" value="1"/>
</dbReference>
<proteinExistence type="inferred from homology"/>
<gene>
    <name evidence="10" type="ORF">H8Q88_06170</name>
</gene>
<dbReference type="AlphaFoldDB" id="A0A9X0R6B1"/>
<evidence type="ECO:0000256" key="7">
    <source>
        <dbReference type="SAM" id="Phobius"/>
    </source>
</evidence>
<dbReference type="CDD" id="cd06225">
    <property type="entry name" value="HAMP"/>
    <property type="match status" value="1"/>
</dbReference>
<evidence type="ECO:0000256" key="4">
    <source>
        <dbReference type="PROSITE-ProRule" id="PRU00284"/>
    </source>
</evidence>
<dbReference type="Proteomes" id="UP000615796">
    <property type="component" value="Unassembled WGS sequence"/>
</dbReference>
<dbReference type="SMART" id="SM00304">
    <property type="entry name" value="HAMP"/>
    <property type="match status" value="1"/>
</dbReference>
<evidence type="ECO:0000256" key="5">
    <source>
        <dbReference type="SAM" id="Coils"/>
    </source>
</evidence>
<dbReference type="InterPro" id="IPR003660">
    <property type="entry name" value="HAMP_dom"/>
</dbReference>
<sequence>MFKSIKVIFFSQIVLAITLILLGMGAIKYNVFQKQLYQSLSANVEHATHRLSISLPKPIWDFDFDSAKAIVLSELNEPAISAIQIKDNNDKSIIFYLNQPEYPEITNIDPKSYTGKKEQEFFIDDFGDIKKVGSIVLYYNDFAIAEQLSELMQKVIIEILILDVLLSLITLLLLRITVLKPLANLTDRVMDLASGDGDLTQRIEPAKLNEFKDITLGINRFTESLETIVQKIIQSTEHLHQSSLASKEIASDNAVKLNQQQHTLDSISHAAVDIQHSIQQVNESALDSAQHASSSSTLTDSMHSTIETTSHEMKKMQEKMLQLNSKMTTLSQEGEKINTILNVINDISEQTNLLALNAAIEAARAGEQGRGFAVVADEVRNLAVKTSHSTEQIKTNINALNEATSMVEKELHDIALTLEKTSERFGESHSVIEKMNLMAKTIKEKNQHVADLAKSQNVSIASISRSLLDVVDASKAVADGAQTNLGMSVEVINIGEEIKQQVAKFKTH</sequence>
<evidence type="ECO:0000256" key="3">
    <source>
        <dbReference type="ARBA" id="ARBA00029447"/>
    </source>
</evidence>
<evidence type="ECO:0000256" key="2">
    <source>
        <dbReference type="ARBA" id="ARBA00023224"/>
    </source>
</evidence>
<feature type="compositionally biased region" description="Low complexity" evidence="6">
    <location>
        <begin position="293"/>
        <end position="303"/>
    </location>
</feature>
<evidence type="ECO:0000256" key="6">
    <source>
        <dbReference type="SAM" id="MobiDB-lite"/>
    </source>
</evidence>
<dbReference type="Pfam" id="PF00015">
    <property type="entry name" value="MCPsignal"/>
    <property type="match status" value="1"/>
</dbReference>
<evidence type="ECO:0000313" key="10">
    <source>
        <dbReference type="EMBL" id="MBC5850544.1"/>
    </source>
</evidence>
<reference evidence="10" key="1">
    <citation type="submission" date="2020-08" db="EMBL/GenBank/DDBJ databases">
        <title>Genome Sequencing and Pan-Genome Analysis of Migratory bird Vibrio Strains, Inner Mongolia.</title>
        <authorList>
            <person name="Zheng L."/>
        </authorList>
    </citation>
    <scope>NUCLEOTIDE SEQUENCE</scope>
    <source>
        <strain evidence="10">M13F</strain>
    </source>
</reference>
<keyword evidence="5" id="KW-0175">Coiled coil</keyword>
<feature type="transmembrane region" description="Helical" evidence="7">
    <location>
        <begin position="7"/>
        <end position="27"/>
    </location>
</feature>